<accession>A0A383R609</accession>
<dbReference type="PANTHER" id="PTHR11941:SF54">
    <property type="entry name" value="ENOYL-COA HYDRATASE, MITOCHONDRIAL"/>
    <property type="match status" value="1"/>
</dbReference>
<name>A0A383R609_PAEAL</name>
<dbReference type="SUPFAM" id="SSF52096">
    <property type="entry name" value="ClpP/crotonase"/>
    <property type="match status" value="1"/>
</dbReference>
<dbReference type="Pfam" id="PF00378">
    <property type="entry name" value="ECH_1"/>
    <property type="match status" value="1"/>
</dbReference>
<dbReference type="Gene3D" id="1.10.12.10">
    <property type="entry name" value="Lyase 2-enoyl-coa Hydratase, Chain A, domain 2"/>
    <property type="match status" value="1"/>
</dbReference>
<gene>
    <name evidence="4" type="primary">paaF</name>
    <name evidence="4" type="ORF">PBLR_10802</name>
</gene>
<organism evidence="4 5">
    <name type="scientific">Paenibacillus alvei</name>
    <name type="common">Bacillus alvei</name>
    <dbReference type="NCBI Taxonomy" id="44250"/>
    <lineage>
        <taxon>Bacteria</taxon>
        <taxon>Bacillati</taxon>
        <taxon>Bacillota</taxon>
        <taxon>Bacilli</taxon>
        <taxon>Bacillales</taxon>
        <taxon>Paenibacillaceae</taxon>
        <taxon>Paenibacillus</taxon>
    </lineage>
</organism>
<proteinExistence type="inferred from homology"/>
<dbReference type="GO" id="GO:0016853">
    <property type="term" value="F:isomerase activity"/>
    <property type="evidence" value="ECO:0007669"/>
    <property type="project" value="UniProtKB-KW"/>
</dbReference>
<dbReference type="RefSeq" id="WP_172619396.1">
    <property type="nucleotide sequence ID" value="NZ_LS992241.1"/>
</dbReference>
<dbReference type="PROSITE" id="PS00166">
    <property type="entry name" value="ENOYL_COA_HYDRATASE"/>
    <property type="match status" value="1"/>
</dbReference>
<evidence type="ECO:0000256" key="3">
    <source>
        <dbReference type="RuleBase" id="RU003707"/>
    </source>
</evidence>
<dbReference type="FunFam" id="1.10.12.10:FF:000001">
    <property type="entry name" value="Probable enoyl-CoA hydratase, mitochondrial"/>
    <property type="match status" value="1"/>
</dbReference>
<evidence type="ECO:0000256" key="2">
    <source>
        <dbReference type="ARBA" id="ARBA00023239"/>
    </source>
</evidence>
<dbReference type="InterPro" id="IPR014748">
    <property type="entry name" value="Enoyl-CoA_hydra_C"/>
</dbReference>
<dbReference type="PANTHER" id="PTHR11941">
    <property type="entry name" value="ENOYL-COA HYDRATASE-RELATED"/>
    <property type="match status" value="1"/>
</dbReference>
<dbReference type="GO" id="GO:0006635">
    <property type="term" value="P:fatty acid beta-oxidation"/>
    <property type="evidence" value="ECO:0007669"/>
    <property type="project" value="TreeGrafter"/>
</dbReference>
<dbReference type="AlphaFoldDB" id="A0A383R609"/>
<sequence>MTKMGSSNVTVSVDGAIGVLTLNRPDVLNALNRELMQELVAELERMDRDDAVKVIVITGNDQAFAAGADIREMADESAVSLLLKRQFDVWDRIGGIAKPIIAAVSGYVLGGGCELMMNCDLIVASDTARFGQPEIRIGVMPGAGGTQRLTRAVGQRKAMELLLTGDTMPAEEALRCGLINKVAPVELYLEETLKLARRIANQPPLAVSLIKQAVRKAEDLSLAEGLDFERQCFHLLFASEDQKEGMLAFQEKRRPQFKGR</sequence>
<dbReference type="EC" id="4.2.1.17" evidence="4"/>
<dbReference type="EMBL" id="LS992241">
    <property type="protein sequence ID" value="SYX82380.1"/>
    <property type="molecule type" value="Genomic_DNA"/>
</dbReference>
<evidence type="ECO:0000256" key="1">
    <source>
        <dbReference type="ARBA" id="ARBA00005254"/>
    </source>
</evidence>
<keyword evidence="2 4" id="KW-0456">Lyase</keyword>
<reference evidence="5" key="1">
    <citation type="submission" date="2018-08" db="EMBL/GenBank/DDBJ databases">
        <authorList>
            <person name="Chevrot R."/>
        </authorList>
    </citation>
    <scope>NUCLEOTIDE SEQUENCE [LARGE SCALE GENOMIC DNA]</scope>
</reference>
<keyword evidence="4" id="KW-0413">Isomerase</keyword>
<evidence type="ECO:0000313" key="4">
    <source>
        <dbReference type="EMBL" id="SYX82380.1"/>
    </source>
</evidence>
<evidence type="ECO:0000313" key="5">
    <source>
        <dbReference type="Proteomes" id="UP000304148"/>
    </source>
</evidence>
<dbReference type="GO" id="GO:0004300">
    <property type="term" value="F:enoyl-CoA hydratase activity"/>
    <property type="evidence" value="ECO:0007669"/>
    <property type="project" value="UniProtKB-EC"/>
</dbReference>
<dbReference type="FunFam" id="3.90.226.10:FF:000009">
    <property type="entry name" value="Carnitinyl-CoA dehydratase"/>
    <property type="match status" value="1"/>
</dbReference>
<protein>
    <submittedName>
        <fullName evidence="4">Enoyl-CoA hydratase-isomerase</fullName>
        <ecNumber evidence="4">4.2.1.17</ecNumber>
    </submittedName>
</protein>
<dbReference type="Gene3D" id="3.90.226.10">
    <property type="entry name" value="2-enoyl-CoA Hydratase, Chain A, domain 1"/>
    <property type="match status" value="1"/>
</dbReference>
<dbReference type="InterPro" id="IPR029045">
    <property type="entry name" value="ClpP/crotonase-like_dom_sf"/>
</dbReference>
<dbReference type="Proteomes" id="UP000304148">
    <property type="component" value="Chromosome"/>
</dbReference>
<dbReference type="InterPro" id="IPR001753">
    <property type="entry name" value="Enoyl-CoA_hydra/iso"/>
</dbReference>
<comment type="similarity">
    <text evidence="1 3">Belongs to the enoyl-CoA hydratase/isomerase family.</text>
</comment>
<dbReference type="InterPro" id="IPR018376">
    <property type="entry name" value="Enoyl-CoA_hyd/isom_CS"/>
</dbReference>
<dbReference type="CDD" id="cd06558">
    <property type="entry name" value="crotonase-like"/>
    <property type="match status" value="1"/>
</dbReference>